<evidence type="ECO:0000313" key="14">
    <source>
        <dbReference type="EMBL" id="MFC3703640.1"/>
    </source>
</evidence>
<keyword evidence="3" id="KW-0479">Metal-binding</keyword>
<keyword evidence="7 12" id="KW-0694">RNA-binding</keyword>
<evidence type="ECO:0000256" key="12">
    <source>
        <dbReference type="HAMAP-Rule" id="MF_01480"/>
    </source>
</evidence>
<evidence type="ECO:0000256" key="11">
    <source>
        <dbReference type="ARBA" id="ARBA00046380"/>
    </source>
</evidence>
<dbReference type="InterPro" id="IPR036397">
    <property type="entry name" value="RNaseH_sf"/>
</dbReference>
<evidence type="ECO:0000256" key="1">
    <source>
        <dbReference type="ARBA" id="ARBA00001946"/>
    </source>
</evidence>
<keyword evidence="8 12" id="KW-0051">Antiviral defense</keyword>
<comment type="domain">
    <text evidence="12">Has 2 endonuclease domains. The discontinuous RuvC-like domain cleaves the target DNA noncomplementary to crRNA while the HNH nuclease domain cleaves the target DNA complementary to crRNA.</text>
</comment>
<dbReference type="Gene3D" id="3.30.420.10">
    <property type="entry name" value="Ribonuclease H-like superfamily/Ribonuclease H"/>
    <property type="match status" value="3"/>
</dbReference>
<keyword evidence="5 12" id="KW-0378">Hydrolase</keyword>
<organism evidence="14 15">
    <name type="scientific">Devosia honganensis</name>
    <dbReference type="NCBI Taxonomy" id="1610527"/>
    <lineage>
        <taxon>Bacteria</taxon>
        <taxon>Pseudomonadati</taxon>
        <taxon>Pseudomonadota</taxon>
        <taxon>Alphaproteobacteria</taxon>
        <taxon>Hyphomicrobiales</taxon>
        <taxon>Devosiaceae</taxon>
        <taxon>Devosia</taxon>
    </lineage>
</organism>
<evidence type="ECO:0000256" key="10">
    <source>
        <dbReference type="ARBA" id="ARBA00023211"/>
    </source>
</evidence>
<comment type="caution">
    <text evidence="12">Lacks conserved residue(s) required for the propagation of feature annotation.</text>
</comment>
<keyword evidence="2 12" id="KW-0540">Nuclease</keyword>
<dbReference type="InterPro" id="IPR040619">
    <property type="entry name" value="Cas9_alpha-helical_lobe"/>
</dbReference>
<feature type="active site" description="Proton acceptor for HNH nuclease domain" evidence="12">
    <location>
        <position position="609"/>
    </location>
</feature>
<dbReference type="HAMAP" id="MF_01480">
    <property type="entry name" value="Cas9"/>
    <property type="match status" value="1"/>
</dbReference>
<evidence type="ECO:0000256" key="7">
    <source>
        <dbReference type="ARBA" id="ARBA00022884"/>
    </source>
</evidence>
<evidence type="ECO:0000256" key="9">
    <source>
        <dbReference type="ARBA" id="ARBA00023125"/>
    </source>
</evidence>
<dbReference type="PROSITE" id="PS51749">
    <property type="entry name" value="HNH_CAS9"/>
    <property type="match status" value="1"/>
</dbReference>
<reference evidence="15" key="1">
    <citation type="journal article" date="2019" name="Int. J. Syst. Evol. Microbiol.">
        <title>The Global Catalogue of Microorganisms (GCM) 10K type strain sequencing project: providing services to taxonomists for standard genome sequencing and annotation.</title>
        <authorList>
            <consortium name="The Broad Institute Genomics Platform"/>
            <consortium name="The Broad Institute Genome Sequencing Center for Infectious Disease"/>
            <person name="Wu L."/>
            <person name="Ma J."/>
        </authorList>
    </citation>
    <scope>NUCLEOTIDE SEQUENCE [LARGE SCALE GENOMIC DNA]</scope>
    <source>
        <strain evidence="15">KCTC 42281</strain>
    </source>
</reference>
<dbReference type="InterPro" id="IPR041383">
    <property type="entry name" value="RuvC_III"/>
</dbReference>
<dbReference type="InterPro" id="IPR033114">
    <property type="entry name" value="HNH_CAS9"/>
</dbReference>
<evidence type="ECO:0000256" key="2">
    <source>
        <dbReference type="ARBA" id="ARBA00022722"/>
    </source>
</evidence>
<evidence type="ECO:0000256" key="5">
    <source>
        <dbReference type="ARBA" id="ARBA00022801"/>
    </source>
</evidence>
<dbReference type="NCBIfam" id="TIGR01865">
    <property type="entry name" value="cas_Csn1"/>
    <property type="match status" value="1"/>
</dbReference>
<evidence type="ECO:0000256" key="4">
    <source>
        <dbReference type="ARBA" id="ARBA00022759"/>
    </source>
</evidence>
<keyword evidence="15" id="KW-1185">Reference proteome</keyword>
<feature type="active site" description="For RuvC-like nuclease domain" evidence="12">
    <location>
        <position position="10"/>
    </location>
</feature>
<dbReference type="Pfam" id="PF18470">
    <property type="entry name" value="Cas9_a"/>
    <property type="match status" value="1"/>
</dbReference>
<dbReference type="RefSeq" id="WP_380094593.1">
    <property type="nucleotide sequence ID" value="NZ_JBHRYD010000001.1"/>
</dbReference>
<dbReference type="EC" id="3.1.-.-" evidence="12"/>
<sequence length="1090" mass="123817">MQAKLSFAFDIGTNSIGWCVFALDRLHDPVGILASGVRIFSDGREPKSGTSLAEGRRLARGMARRRDRYKRRRKAVIRTLVKYGLMPDDPAARRALVAETNDKRADQPASDVYALRARALDEKLPPHHIGRALFHLNQRRGFKSNRKTDRRDNDQGKIAEGISRLKAEIGHADARTFGEYLHRRRLDGKWVRVRPSRMPGKDDKPEEGYGFYPERSLLRAEFDAIWSAQAAHYPQMLTQERRQHLETVIFYQRPLKPVQVGHCSFNPAEKRLPRAHPLFQEFRLYKEVNELALVNRAQQSAKLTLDQRDALVTQLKAQREAGFTALRKTARAPAGTRFNKETESRIKMKGDEVAAELSAKTRFGQPWFSMPLDERWAIVDTLHTTEDPLELTAWLEQNYALPPERIDAILAARLPEGHGRLGETALTEMLAELKADVIPEAEAAKRAGYDHALLARGEDHDELPKYQEVIARRIPPGTEVPDDPYDVRKGRITNPTVHIGLNQLRRVLNALIRRHGKPEQIAIELARDLKLSDEQKREKNIEIARNTRAAEQRSAKLVELGVPDTGYNRVLLKLWEELDLRAPENRVCIYCGEPIGIGTLFSSEIDIDHILPWSKTLDDSQANRIVCHVTCNRQKANHAPAEVPQWQVRYDEILERANRLPLNKRWRFGRDAMKKFADEETFLARQLTDTQYLSRLAHEYMAALYPDEEPDAWGELTRKNHVRVITGRMTEMLRRQWGLNSILADHNQKNRNDHRHHAIDAAVVGVTTRALLQRIATAAGTREALALEETIGKIDSPWPGFRDDLKAVIERIVVSHKPDHGTFPRKGQMGQTAGQLHNDTAYGLTDDVDRRGNPIVVRRKPFLSLTDKDVPNIRDAELRARLHAAIAGSKDFGTALLAFKENDLKFGGIRHVRLTEGLKVIAIRDAAGRAYKGYKGDANYRYDVWEMPDGKWLAKVVTLFDAHQPDFDWSSLRPHPAARRILFLQQGDMVAYDHPRDGETIGVVVKFGQNGQITLVPHTASGDLKRRDALPNTEEEAIARGVRDRNGDPVFDPFKYFAPTAGGLKKINLRKLHVDEIGAVRQLKRRGAEG</sequence>
<dbReference type="InterPro" id="IPR003615">
    <property type="entry name" value="HNH_nuc"/>
</dbReference>
<dbReference type="Pfam" id="PF13395">
    <property type="entry name" value="HNH_4"/>
    <property type="match status" value="1"/>
</dbReference>
<evidence type="ECO:0000256" key="3">
    <source>
        <dbReference type="ARBA" id="ARBA00022723"/>
    </source>
</evidence>
<keyword evidence="6" id="KW-0460">Magnesium</keyword>
<dbReference type="EMBL" id="JBHRYD010000001">
    <property type="protein sequence ID" value="MFC3703640.1"/>
    <property type="molecule type" value="Genomic_DNA"/>
</dbReference>
<name>A0ABV7WYV9_9HYPH</name>
<evidence type="ECO:0000256" key="6">
    <source>
        <dbReference type="ARBA" id="ARBA00022842"/>
    </source>
</evidence>
<evidence type="ECO:0000313" key="15">
    <source>
        <dbReference type="Proteomes" id="UP001595613"/>
    </source>
</evidence>
<dbReference type="GO" id="GO:0004519">
    <property type="term" value="F:endonuclease activity"/>
    <property type="evidence" value="ECO:0007669"/>
    <property type="project" value="UniProtKB-KW"/>
</dbReference>
<comment type="cofactor">
    <cofactor evidence="1">
        <name>Mg(2+)</name>
        <dbReference type="ChEBI" id="CHEBI:18420"/>
    </cofactor>
</comment>
<dbReference type="Proteomes" id="UP001595613">
    <property type="component" value="Unassembled WGS sequence"/>
</dbReference>
<comment type="caution">
    <text evidence="14">The sequence shown here is derived from an EMBL/GenBank/DDBJ whole genome shotgun (WGS) entry which is preliminary data.</text>
</comment>
<proteinExistence type="inferred from homology"/>
<dbReference type="InterPro" id="IPR028629">
    <property type="entry name" value="Cas9"/>
</dbReference>
<evidence type="ECO:0000256" key="8">
    <source>
        <dbReference type="ARBA" id="ARBA00023118"/>
    </source>
</evidence>
<protein>
    <recommendedName>
        <fullName evidence="12">CRISPR-associated endonuclease Cas9</fullName>
        <ecNumber evidence="12">3.1.-.-</ecNumber>
    </recommendedName>
</protein>
<comment type="function">
    <text evidence="12">CRISPR (clustered regularly interspaced short palindromic repeat) is an adaptive immune system that provides protection against mobile genetic elements (viruses, transposable elements and conjugative plasmids). CRISPR clusters contain spacers, sequences complementary to antecedent mobile elements, and target invading nucleic acids. CRISPR clusters are transcribed and processed into CRISPR RNA (crRNA). In type II CRISPR systems correct processing of pre-crRNA requires a trans-encoded small RNA (tracrRNA), endogenous ribonuclease 3 (rnc) and this protein. The tracrRNA serves as a guide for ribonuclease 3-aided processing of pre-crRNA. Subsequently Cas9/crRNA/tracrRNA endonucleolytically cleaves linear or circular dsDNA target complementary to the spacer; Cas9 is inactive in the absence of the 2 guide RNAs (gRNA). Cas9 recognizes the protospacer adjacent motif (PAM) in the CRISPR repeat sequences to help distinguish self versus nonself, as targets within the bacterial CRISPR locus do not have PAMs. PAM recognition is also required for catalytic activity.</text>
</comment>
<keyword evidence="9 12" id="KW-0238">DNA-binding</keyword>
<feature type="domain" description="HNH Cas9-type" evidence="13">
    <location>
        <begin position="532"/>
        <end position="687"/>
    </location>
</feature>
<accession>A0ABV7WYV9</accession>
<keyword evidence="4 12" id="KW-0255">Endonuclease</keyword>
<keyword evidence="10" id="KW-0464">Manganese</keyword>
<comment type="subunit">
    <text evidence="11 12">Monomer. Binds crRNA and tracrRNA.</text>
</comment>
<gene>
    <name evidence="12 14" type="primary">cas9</name>
    <name evidence="14" type="synonym">csn1</name>
    <name evidence="14" type="ORF">ACFOOL_02570</name>
</gene>
<comment type="similarity">
    <text evidence="12">Belongs to the CRISPR-associated Cas9 family.</text>
</comment>
<dbReference type="Pfam" id="PF18541">
    <property type="entry name" value="RuvC_III"/>
    <property type="match status" value="1"/>
</dbReference>
<evidence type="ECO:0000259" key="13">
    <source>
        <dbReference type="PROSITE" id="PS51749"/>
    </source>
</evidence>